<evidence type="ECO:0000313" key="3">
    <source>
        <dbReference type="Proteomes" id="UP001224325"/>
    </source>
</evidence>
<organism evidence="2 3">
    <name type="scientific">Mariniflexile litorale</name>
    <dbReference type="NCBI Taxonomy" id="3045158"/>
    <lineage>
        <taxon>Bacteria</taxon>
        <taxon>Pseudomonadati</taxon>
        <taxon>Bacteroidota</taxon>
        <taxon>Flavobacteriia</taxon>
        <taxon>Flavobacteriales</taxon>
        <taxon>Flavobacteriaceae</taxon>
        <taxon>Mariniflexile</taxon>
    </lineage>
</organism>
<dbReference type="RefSeq" id="WP_308992521.1">
    <property type="nucleotide sequence ID" value="NZ_CP155618.1"/>
</dbReference>
<dbReference type="Proteomes" id="UP001224325">
    <property type="component" value="Chromosome"/>
</dbReference>
<dbReference type="KEGG" id="mlil:QLS71_013735"/>
<evidence type="ECO:0000259" key="1">
    <source>
        <dbReference type="Pfam" id="PF12867"/>
    </source>
</evidence>
<protein>
    <submittedName>
        <fullName evidence="2">DinB family protein</fullName>
    </submittedName>
</protein>
<proteinExistence type="predicted"/>
<sequence length="172" mass="20066">MKISDVQSTEFNEFYSNYLALVPKNILLKDGFKESSEEIIDFFQNIPAIKLNYAYANQKWSVKEVLQHLIDTERVFQYRCFCIARRDVTSLPGYEQDDYIVPSEAKNKSLESLLEEFKSVRQSFIVLLHSLNKEDLEFLGNANGNPMSARAAAFIVLGHYQWHINIIKERYL</sequence>
<gene>
    <name evidence="2" type="ORF">QLS71_013735</name>
</gene>
<dbReference type="AlphaFoldDB" id="A0AAU7EBB3"/>
<reference evidence="2" key="1">
    <citation type="submission" date="2024-04" db="EMBL/GenBank/DDBJ databases">
        <title>Mariniflexile litorale, isolated from the shallow sediments of the Sea of Japan.</title>
        <authorList>
            <person name="Romanenko L."/>
            <person name="Isaeva M."/>
        </authorList>
    </citation>
    <scope>NUCLEOTIDE SEQUENCE [LARGE SCALE GENOMIC DNA]</scope>
    <source>
        <strain evidence="2">KMM 9835</strain>
    </source>
</reference>
<dbReference type="InterPro" id="IPR034660">
    <property type="entry name" value="DinB/YfiT-like"/>
</dbReference>
<dbReference type="EMBL" id="CP155618">
    <property type="protein sequence ID" value="XBL13377.1"/>
    <property type="molecule type" value="Genomic_DNA"/>
</dbReference>
<feature type="domain" description="DinB-like" evidence="1">
    <location>
        <begin position="36"/>
        <end position="167"/>
    </location>
</feature>
<keyword evidence="3" id="KW-1185">Reference proteome</keyword>
<evidence type="ECO:0000313" key="2">
    <source>
        <dbReference type="EMBL" id="XBL13377.1"/>
    </source>
</evidence>
<dbReference type="Pfam" id="PF12867">
    <property type="entry name" value="DinB_2"/>
    <property type="match status" value="1"/>
</dbReference>
<dbReference type="Gene3D" id="1.20.120.450">
    <property type="entry name" value="dinb family like domain"/>
    <property type="match status" value="1"/>
</dbReference>
<dbReference type="InterPro" id="IPR024775">
    <property type="entry name" value="DinB-like"/>
</dbReference>
<accession>A0AAU7EBB3</accession>
<name>A0AAU7EBB3_9FLAO</name>
<dbReference type="SUPFAM" id="SSF109854">
    <property type="entry name" value="DinB/YfiT-like putative metalloenzymes"/>
    <property type="match status" value="1"/>
</dbReference>